<reference evidence="2" key="1">
    <citation type="submission" date="2023-05" db="EMBL/GenBank/DDBJ databases">
        <title>Cataloging the Phylogenetic Diversity of Human Bladder Bacteria.</title>
        <authorList>
            <person name="Du J."/>
        </authorList>
    </citation>
    <scope>NUCLEOTIDE SEQUENCE</scope>
    <source>
        <strain evidence="2">UMB8703</strain>
    </source>
</reference>
<sequence length="199" mass="20667">LRPALAEAFGRAFDNAALYNTGGDGTGTGPFDDYVAKTTKAVTLGTSKKGVYGDLVTGLDLLLKDKKRATGFAFDTGMETTFLGQLDQTGRPLFVPGEATETASAVAHGSLLGRTTVLAEGIGNGPVEGFLGNWSKAAWGVVGGINYRISTEAAVTIGDKLVSLFEHNLVAILAEAEYGFVLESADHFVKFNAATGEAA</sequence>
<comment type="caution">
    <text evidence="2">The sequence shown here is derived from an EMBL/GenBank/DDBJ whole genome shotgun (WGS) entry which is preliminary data.</text>
</comment>
<name>A0AAW6XUF8_STRAG</name>
<dbReference type="InterPro" id="IPR054612">
    <property type="entry name" value="Phage_capsid-like_C"/>
</dbReference>
<dbReference type="SUPFAM" id="SSF56563">
    <property type="entry name" value="Major capsid protein gp5"/>
    <property type="match status" value="1"/>
</dbReference>
<gene>
    <name evidence="2" type="ORF">QP229_10645</name>
</gene>
<dbReference type="AlphaFoldDB" id="A0AAW6XUF8"/>
<feature type="domain" description="Phage capsid-like C-terminal" evidence="1">
    <location>
        <begin position="2"/>
        <end position="191"/>
    </location>
</feature>
<protein>
    <submittedName>
        <fullName evidence="2">Phage major capsid protein</fullName>
    </submittedName>
</protein>
<dbReference type="Pfam" id="PF05065">
    <property type="entry name" value="Phage_capsid"/>
    <property type="match status" value="1"/>
</dbReference>
<evidence type="ECO:0000313" key="2">
    <source>
        <dbReference type="EMBL" id="MDK6900405.1"/>
    </source>
</evidence>
<dbReference type="Proteomes" id="UP001230629">
    <property type="component" value="Unassembled WGS sequence"/>
</dbReference>
<evidence type="ECO:0000259" key="1">
    <source>
        <dbReference type="Pfam" id="PF05065"/>
    </source>
</evidence>
<organism evidence="2 3">
    <name type="scientific">Streptococcus agalactiae</name>
    <dbReference type="NCBI Taxonomy" id="1311"/>
    <lineage>
        <taxon>Bacteria</taxon>
        <taxon>Bacillati</taxon>
        <taxon>Bacillota</taxon>
        <taxon>Bacilli</taxon>
        <taxon>Lactobacillales</taxon>
        <taxon>Streptococcaceae</taxon>
        <taxon>Streptococcus</taxon>
    </lineage>
</organism>
<feature type="non-terminal residue" evidence="2">
    <location>
        <position position="1"/>
    </location>
</feature>
<accession>A0AAW6XUF8</accession>
<proteinExistence type="predicted"/>
<evidence type="ECO:0000313" key="3">
    <source>
        <dbReference type="Proteomes" id="UP001230629"/>
    </source>
</evidence>
<dbReference type="EMBL" id="JASOIH010000053">
    <property type="protein sequence ID" value="MDK6900405.1"/>
    <property type="molecule type" value="Genomic_DNA"/>
</dbReference>